<gene>
    <name evidence="1" type="ORF">MGAL_10B008178</name>
</gene>
<evidence type="ECO:0000313" key="1">
    <source>
        <dbReference type="EMBL" id="VDI10519.1"/>
    </source>
</evidence>
<proteinExistence type="predicted"/>
<comment type="caution">
    <text evidence="1">The sequence shown here is derived from an EMBL/GenBank/DDBJ whole genome shotgun (WGS) entry which is preliminary data.</text>
</comment>
<dbReference type="EMBL" id="UYJE01002408">
    <property type="protein sequence ID" value="VDI10519.1"/>
    <property type="molecule type" value="Genomic_DNA"/>
</dbReference>
<sequence length="220" mass="25771">MERPNQNDVREWELKDGKLNFPDDLETSKDNHCSLDYPFTCNEVKKGITRLKSVEKWVRLFNSLISPIMTYGSEIWISDFNINLDTADKLPFEKVQNMIMKNILGVHGKASNLALRTELELYPVCFISYKLMFKYYARLTDIEVGNNPKFDLLKSAFIEDKKLYTQKSSCWVQSLHKLKKLINFDSLQISHNVFEDSLKTFINARFWVNLTILNLITQVN</sequence>
<evidence type="ECO:0000313" key="2">
    <source>
        <dbReference type="Proteomes" id="UP000596742"/>
    </source>
</evidence>
<organism evidence="1 2">
    <name type="scientific">Mytilus galloprovincialis</name>
    <name type="common">Mediterranean mussel</name>
    <dbReference type="NCBI Taxonomy" id="29158"/>
    <lineage>
        <taxon>Eukaryota</taxon>
        <taxon>Metazoa</taxon>
        <taxon>Spiralia</taxon>
        <taxon>Lophotrochozoa</taxon>
        <taxon>Mollusca</taxon>
        <taxon>Bivalvia</taxon>
        <taxon>Autobranchia</taxon>
        <taxon>Pteriomorphia</taxon>
        <taxon>Mytilida</taxon>
        <taxon>Mytiloidea</taxon>
        <taxon>Mytilidae</taxon>
        <taxon>Mytilinae</taxon>
        <taxon>Mytilus</taxon>
    </lineage>
</organism>
<dbReference type="Proteomes" id="UP000596742">
    <property type="component" value="Unassembled WGS sequence"/>
</dbReference>
<protein>
    <submittedName>
        <fullName evidence="1">Uncharacterized protein</fullName>
    </submittedName>
</protein>
<dbReference type="AlphaFoldDB" id="A0A8B6CVK9"/>
<reference evidence="1" key="1">
    <citation type="submission" date="2018-11" db="EMBL/GenBank/DDBJ databases">
        <authorList>
            <person name="Alioto T."/>
            <person name="Alioto T."/>
        </authorList>
    </citation>
    <scope>NUCLEOTIDE SEQUENCE</scope>
</reference>
<accession>A0A8B6CVK9</accession>
<name>A0A8B6CVK9_MYTGA</name>
<keyword evidence="2" id="KW-1185">Reference proteome</keyword>
<dbReference type="OrthoDB" id="6150661at2759"/>